<keyword evidence="3" id="KW-1185">Reference proteome</keyword>
<name>A0AAD6S3B2_9AGAR</name>
<gene>
    <name evidence="2" type="ORF">C8F04DRAFT_1196612</name>
</gene>
<organism evidence="2 3">
    <name type="scientific">Mycena alexandri</name>
    <dbReference type="NCBI Taxonomy" id="1745969"/>
    <lineage>
        <taxon>Eukaryota</taxon>
        <taxon>Fungi</taxon>
        <taxon>Dikarya</taxon>
        <taxon>Basidiomycota</taxon>
        <taxon>Agaricomycotina</taxon>
        <taxon>Agaricomycetes</taxon>
        <taxon>Agaricomycetidae</taxon>
        <taxon>Agaricales</taxon>
        <taxon>Marasmiineae</taxon>
        <taxon>Mycenaceae</taxon>
        <taxon>Mycena</taxon>
    </lineage>
</organism>
<dbReference type="AlphaFoldDB" id="A0AAD6S3B2"/>
<proteinExistence type="predicted"/>
<evidence type="ECO:0000313" key="2">
    <source>
        <dbReference type="EMBL" id="KAJ7020446.1"/>
    </source>
</evidence>
<comment type="caution">
    <text evidence="2">The sequence shown here is derived from an EMBL/GenBank/DDBJ whole genome shotgun (WGS) entry which is preliminary data.</text>
</comment>
<evidence type="ECO:0000313" key="3">
    <source>
        <dbReference type="Proteomes" id="UP001218188"/>
    </source>
</evidence>
<accession>A0AAD6S3B2</accession>
<dbReference type="EMBL" id="JARJCM010000262">
    <property type="protein sequence ID" value="KAJ7020446.1"/>
    <property type="molecule type" value="Genomic_DNA"/>
</dbReference>
<feature type="region of interest" description="Disordered" evidence="1">
    <location>
        <begin position="264"/>
        <end position="342"/>
    </location>
</feature>
<reference evidence="2" key="1">
    <citation type="submission" date="2023-03" db="EMBL/GenBank/DDBJ databases">
        <title>Massive genome expansion in bonnet fungi (Mycena s.s.) driven by repeated elements and novel gene families across ecological guilds.</title>
        <authorList>
            <consortium name="Lawrence Berkeley National Laboratory"/>
            <person name="Harder C.B."/>
            <person name="Miyauchi S."/>
            <person name="Viragh M."/>
            <person name="Kuo A."/>
            <person name="Thoen E."/>
            <person name="Andreopoulos B."/>
            <person name="Lu D."/>
            <person name="Skrede I."/>
            <person name="Drula E."/>
            <person name="Henrissat B."/>
            <person name="Morin E."/>
            <person name="Kohler A."/>
            <person name="Barry K."/>
            <person name="LaButti K."/>
            <person name="Morin E."/>
            <person name="Salamov A."/>
            <person name="Lipzen A."/>
            <person name="Mereny Z."/>
            <person name="Hegedus B."/>
            <person name="Baldrian P."/>
            <person name="Stursova M."/>
            <person name="Weitz H."/>
            <person name="Taylor A."/>
            <person name="Grigoriev I.V."/>
            <person name="Nagy L.G."/>
            <person name="Martin F."/>
            <person name="Kauserud H."/>
        </authorList>
    </citation>
    <scope>NUCLEOTIDE SEQUENCE</scope>
    <source>
        <strain evidence="2">CBHHK200</strain>
    </source>
</reference>
<sequence>MDREQQREIEVVCTASCMWWSFGAISDALMVNRVLVKDPCFPGRASHGHVTVTIREMERSIVHSKICLGIYQQLQLTSSLCLNYEVLVEVEVEPGSKAAVQVDFQGDFRVYPSTADTVVRFRNGEFCSDTGLQSSSHIFCPSLASSCHPSSISEVSPPMSSPSPKFPICHELNIHDDRDRKTVLRPLVETRIRRTVLRLLNPLPRYRIRPSHVPDGDHLWTGVKLHVGKPDIQRIGRRFQVCIPKHHPDCDICIHVCTEAPPAVAGHPTISRPLAAREEVTETPRPPRMISHSPPNRGTSGSSSSSSSPFPALSQTRRDNRPTPYRRCNTRFGPPLEEDEPPLPAMVMHGPIDPPLLPMAIQSISRSPSSSSIVAPILGLNYPYSPDGHILLNTPSMSSHSAPAHALDAVDTVAGEVEVEGAGVESADDVLDGTSSTVVGRATSIISVSSDSSSDKDDLELQYPPEPVVHIDLLTPIRLYVLLDGNAPFLILHDYQQALARLGYDTNGMVNYIYSMDASGLPSLLTLRYPSLTPITSFFSAPTTPTLLALTTF</sequence>
<dbReference type="Proteomes" id="UP001218188">
    <property type="component" value="Unassembled WGS sequence"/>
</dbReference>
<evidence type="ECO:0000256" key="1">
    <source>
        <dbReference type="SAM" id="MobiDB-lite"/>
    </source>
</evidence>
<protein>
    <submittedName>
        <fullName evidence="2">Uncharacterized protein</fullName>
    </submittedName>
</protein>